<sequence>MVAQTGLNQGQLAANSIKSTVDIKQLFQILFRQRLLVFGLSCTVMSVATLLYLNAKPTYQSSMQMLVSSNFDDTMPSSNIKSGDSQVVDYTTQLKLMLSSRLIEKAVDILRHEYPDITVEDIKDNLTQAPLVVTQIESGTGANKVESQVFKISFKGDDPIKSKKVLRVLQQIYQDYNTDQQKQHLSKGLAFLSDRLAKIQQDLIQAERKLEQFQKKNNLVDPEVQGKILLESLADVKRQLQATRAQQQDALSRYNSLQEKLSSTRPIQSKSNQELLNAIRNTELALARERQRYTDDAPSVQQLIEQRQSQAILLQQELGSLNSTGIKPQASSSDSTLMQLDELRLKNKGLTDSEKSLASSESQLRAELSRYPSLIAEYNRLLRDVETNRKILEQMQQTQRDEGMKIVQSGFDWQVLEQPRLEPYTNNGNLLTLLGGVAIAPFLGVAAALFREMFNDAIYTPQELQKLTGLNLLGTVPKLQCNHKKRLLIPFSARNQANTKVDAIASLDSNETLDMVYQSLQIFKFPLAFKSLMVTSALPGEGKSTLALGLAVSAARMHQRVLLIDGNLRHPSLHNTLELSNEWGLSLLLVDDVGSTSFRDYIQPIHPAIDVLTAGENADDPAKLLSSPQMKELLLTFEESYDLVLIDAPPILGLVDGRILASLCNAIALVGRMGKVTRGELIQTTNILSKLNLIGAIANDVKSR</sequence>
<comment type="caution">
    <text evidence="13">The sequence shown here is derived from an EMBL/GenBank/DDBJ whole genome shotgun (WGS) entry which is preliminary data.</text>
</comment>
<keyword evidence="6" id="KW-0067">ATP-binding</keyword>
<evidence type="ECO:0000256" key="7">
    <source>
        <dbReference type="ARBA" id="ARBA00022989"/>
    </source>
</evidence>
<evidence type="ECO:0000313" key="14">
    <source>
        <dbReference type="Proteomes" id="UP000729701"/>
    </source>
</evidence>
<organism evidence="13 14">
    <name type="scientific">Cyanomargarita calcarea GSE-NOS-MK-12-04C</name>
    <dbReference type="NCBI Taxonomy" id="2839659"/>
    <lineage>
        <taxon>Bacteria</taxon>
        <taxon>Bacillati</taxon>
        <taxon>Cyanobacteriota</taxon>
        <taxon>Cyanophyceae</taxon>
        <taxon>Nostocales</taxon>
        <taxon>Cyanomargaritaceae</taxon>
        <taxon>Cyanomargarita</taxon>
    </lineage>
</organism>
<keyword evidence="8 10" id="KW-0472">Membrane</keyword>
<gene>
    <name evidence="13" type="ORF">KME60_33880</name>
</gene>
<dbReference type="Proteomes" id="UP000729701">
    <property type="component" value="Unassembled WGS sequence"/>
</dbReference>
<evidence type="ECO:0000259" key="11">
    <source>
        <dbReference type="Pfam" id="PF01656"/>
    </source>
</evidence>
<dbReference type="InterPro" id="IPR005702">
    <property type="entry name" value="Wzc-like_C"/>
</dbReference>
<evidence type="ECO:0000256" key="4">
    <source>
        <dbReference type="ARBA" id="ARBA00022692"/>
    </source>
</evidence>
<keyword evidence="3" id="KW-1003">Cell membrane</keyword>
<dbReference type="AlphaFoldDB" id="A0A951QUE3"/>
<comment type="subcellular location">
    <subcellularLocation>
        <location evidence="1">Cell membrane</location>
        <topology evidence="1">Multi-pass membrane protein</topology>
    </subcellularLocation>
</comment>
<keyword evidence="5" id="KW-0547">Nucleotide-binding</keyword>
<evidence type="ECO:0000313" key="13">
    <source>
        <dbReference type="EMBL" id="MBW4672274.1"/>
    </source>
</evidence>
<dbReference type="InterPro" id="IPR003856">
    <property type="entry name" value="LPS_length_determ_N"/>
</dbReference>
<keyword evidence="7 10" id="KW-1133">Transmembrane helix</keyword>
<dbReference type="Gene3D" id="3.40.50.300">
    <property type="entry name" value="P-loop containing nucleotide triphosphate hydrolases"/>
    <property type="match status" value="1"/>
</dbReference>
<evidence type="ECO:0000256" key="3">
    <source>
        <dbReference type="ARBA" id="ARBA00022475"/>
    </source>
</evidence>
<feature type="coiled-coil region" evidence="9">
    <location>
        <begin position="375"/>
        <end position="402"/>
    </location>
</feature>
<feature type="domain" description="CobQ/CobB/MinD/ParA nucleotide binding" evidence="11">
    <location>
        <begin position="533"/>
        <end position="704"/>
    </location>
</feature>
<feature type="domain" description="Polysaccharide chain length determinant N-terminal" evidence="12">
    <location>
        <begin position="20"/>
        <end position="108"/>
    </location>
</feature>
<evidence type="ECO:0000256" key="10">
    <source>
        <dbReference type="SAM" id="Phobius"/>
    </source>
</evidence>
<dbReference type="GO" id="GO:0004713">
    <property type="term" value="F:protein tyrosine kinase activity"/>
    <property type="evidence" value="ECO:0007669"/>
    <property type="project" value="TreeGrafter"/>
</dbReference>
<dbReference type="SUPFAM" id="SSF52540">
    <property type="entry name" value="P-loop containing nucleoside triphosphate hydrolases"/>
    <property type="match status" value="1"/>
</dbReference>
<evidence type="ECO:0000256" key="6">
    <source>
        <dbReference type="ARBA" id="ARBA00022840"/>
    </source>
</evidence>
<name>A0A951QUE3_9CYAN</name>
<reference evidence="13" key="2">
    <citation type="journal article" date="2022" name="Microbiol. Resour. Announc.">
        <title>Metagenome Sequencing to Explore Phylogenomics of Terrestrial Cyanobacteria.</title>
        <authorList>
            <person name="Ward R.D."/>
            <person name="Stajich J.E."/>
            <person name="Johansen J.R."/>
            <person name="Huntemann M."/>
            <person name="Clum A."/>
            <person name="Foster B."/>
            <person name="Foster B."/>
            <person name="Roux S."/>
            <person name="Palaniappan K."/>
            <person name="Varghese N."/>
            <person name="Mukherjee S."/>
            <person name="Reddy T.B.K."/>
            <person name="Daum C."/>
            <person name="Copeland A."/>
            <person name="Chen I.A."/>
            <person name="Ivanova N.N."/>
            <person name="Kyrpides N.C."/>
            <person name="Shapiro N."/>
            <person name="Eloe-Fadrosh E.A."/>
            <person name="Pietrasiak N."/>
        </authorList>
    </citation>
    <scope>NUCLEOTIDE SEQUENCE</scope>
    <source>
        <strain evidence="13">GSE-NOS-MK-12-04C</strain>
    </source>
</reference>
<evidence type="ECO:0000256" key="1">
    <source>
        <dbReference type="ARBA" id="ARBA00004651"/>
    </source>
</evidence>
<feature type="transmembrane region" description="Helical" evidence="10">
    <location>
        <begin position="35"/>
        <end position="55"/>
    </location>
</feature>
<feature type="transmembrane region" description="Helical" evidence="10">
    <location>
        <begin position="430"/>
        <end position="450"/>
    </location>
</feature>
<dbReference type="GO" id="GO:0005886">
    <property type="term" value="C:plasma membrane"/>
    <property type="evidence" value="ECO:0007669"/>
    <property type="project" value="UniProtKB-SubCell"/>
</dbReference>
<dbReference type="InterPro" id="IPR050445">
    <property type="entry name" value="Bact_polysacc_biosynth/exp"/>
</dbReference>
<proteinExistence type="inferred from homology"/>
<keyword evidence="4 10" id="KW-0812">Transmembrane</keyword>
<evidence type="ECO:0000256" key="2">
    <source>
        <dbReference type="ARBA" id="ARBA00006683"/>
    </source>
</evidence>
<evidence type="ECO:0000256" key="9">
    <source>
        <dbReference type="SAM" id="Coils"/>
    </source>
</evidence>
<dbReference type="PANTHER" id="PTHR32309:SF13">
    <property type="entry name" value="FERRIC ENTEROBACTIN TRANSPORT PROTEIN FEPE"/>
    <property type="match status" value="1"/>
</dbReference>
<evidence type="ECO:0000256" key="5">
    <source>
        <dbReference type="ARBA" id="ARBA00022741"/>
    </source>
</evidence>
<keyword evidence="9" id="KW-0175">Coiled coil</keyword>
<evidence type="ECO:0000259" key="12">
    <source>
        <dbReference type="Pfam" id="PF02706"/>
    </source>
</evidence>
<dbReference type="Pfam" id="PF02706">
    <property type="entry name" value="Wzz"/>
    <property type="match status" value="1"/>
</dbReference>
<dbReference type="CDD" id="cd05387">
    <property type="entry name" value="BY-kinase"/>
    <property type="match status" value="1"/>
</dbReference>
<dbReference type="PANTHER" id="PTHR32309">
    <property type="entry name" value="TYROSINE-PROTEIN KINASE"/>
    <property type="match status" value="1"/>
</dbReference>
<dbReference type="InterPro" id="IPR027417">
    <property type="entry name" value="P-loop_NTPase"/>
</dbReference>
<accession>A0A951QUE3</accession>
<dbReference type="Pfam" id="PF01656">
    <property type="entry name" value="CbiA"/>
    <property type="match status" value="1"/>
</dbReference>
<protein>
    <submittedName>
        <fullName evidence="13">Polysaccharide biosynthesis tyrosine autokinase</fullName>
    </submittedName>
</protein>
<dbReference type="InterPro" id="IPR002586">
    <property type="entry name" value="CobQ/CobB/MinD/ParA_Nub-bd_dom"/>
</dbReference>
<evidence type="ECO:0000256" key="8">
    <source>
        <dbReference type="ARBA" id="ARBA00023136"/>
    </source>
</evidence>
<comment type="similarity">
    <text evidence="2">Belongs to the CpsC/CapA family.</text>
</comment>
<reference evidence="13" key="1">
    <citation type="submission" date="2021-05" db="EMBL/GenBank/DDBJ databases">
        <authorList>
            <person name="Pietrasiak N."/>
            <person name="Ward R."/>
            <person name="Stajich J.E."/>
            <person name="Kurbessoian T."/>
        </authorList>
    </citation>
    <scope>NUCLEOTIDE SEQUENCE</scope>
    <source>
        <strain evidence="13">GSE-NOS-MK-12-04C</strain>
    </source>
</reference>
<dbReference type="EMBL" id="JAHHGZ010000070">
    <property type="protein sequence ID" value="MBW4672274.1"/>
    <property type="molecule type" value="Genomic_DNA"/>
</dbReference>
<feature type="coiled-coil region" evidence="9">
    <location>
        <begin position="189"/>
        <end position="292"/>
    </location>
</feature>